<dbReference type="InterPro" id="IPR025661">
    <property type="entry name" value="Pept_asp_AS"/>
</dbReference>
<evidence type="ECO:0000259" key="10">
    <source>
        <dbReference type="SMART" id="SM00848"/>
    </source>
</evidence>
<organism evidence="11 12">
    <name type="scientific">Litomosoides sigmodontis</name>
    <name type="common">Filarial nematode worm</name>
    <dbReference type="NCBI Taxonomy" id="42156"/>
    <lineage>
        <taxon>Eukaryota</taxon>
        <taxon>Metazoa</taxon>
        <taxon>Ecdysozoa</taxon>
        <taxon>Nematoda</taxon>
        <taxon>Chromadorea</taxon>
        <taxon>Rhabditida</taxon>
        <taxon>Spirurina</taxon>
        <taxon>Spiruromorpha</taxon>
        <taxon>Filarioidea</taxon>
        <taxon>Onchocercidae</taxon>
        <taxon>Litomosoides</taxon>
    </lineage>
</organism>
<dbReference type="AlphaFoldDB" id="A0A3P6STJ8"/>
<dbReference type="CDD" id="cd02248">
    <property type="entry name" value="Peptidase_C1A"/>
    <property type="match status" value="1"/>
</dbReference>
<evidence type="ECO:0000313" key="11">
    <source>
        <dbReference type="EMBL" id="VDK75837.1"/>
    </source>
</evidence>
<evidence type="ECO:0000256" key="7">
    <source>
        <dbReference type="ARBA" id="ARBA00069138"/>
    </source>
</evidence>
<dbReference type="InterPro" id="IPR038765">
    <property type="entry name" value="Papain-like_cys_pep_sf"/>
</dbReference>
<keyword evidence="6" id="KW-1015">Disulfide bond</keyword>
<dbReference type="PROSITE" id="PS00640">
    <property type="entry name" value="THIOL_PROTEASE_ASN"/>
    <property type="match status" value="1"/>
</dbReference>
<keyword evidence="4" id="KW-0788">Thiol protease</keyword>
<dbReference type="PROSITE" id="PS00139">
    <property type="entry name" value="THIOL_PROTEASE_CYS"/>
    <property type="match status" value="1"/>
</dbReference>
<dbReference type="OMA" id="NVIDCTW"/>
<dbReference type="InterPro" id="IPR013128">
    <property type="entry name" value="Peptidase_C1A"/>
</dbReference>
<dbReference type="PRINTS" id="PR00705">
    <property type="entry name" value="PAPAIN"/>
</dbReference>
<evidence type="ECO:0000256" key="3">
    <source>
        <dbReference type="ARBA" id="ARBA00022801"/>
    </source>
</evidence>
<feature type="region of interest" description="Disordered" evidence="8">
    <location>
        <begin position="1"/>
        <end position="21"/>
    </location>
</feature>
<dbReference type="Pfam" id="PF08246">
    <property type="entry name" value="Inhibitor_I29"/>
    <property type="match status" value="1"/>
</dbReference>
<evidence type="ECO:0000256" key="6">
    <source>
        <dbReference type="ARBA" id="ARBA00023157"/>
    </source>
</evidence>
<feature type="domain" description="Peptidase C1A papain C-terminal" evidence="9">
    <location>
        <begin position="261"/>
        <end position="475"/>
    </location>
</feature>
<keyword evidence="3" id="KW-0378">Hydrolase</keyword>
<gene>
    <name evidence="11" type="ORF">NLS_LOCUS3087</name>
</gene>
<keyword evidence="12" id="KW-1185">Reference proteome</keyword>
<feature type="domain" description="Cathepsin propeptide inhibitor" evidence="10">
    <location>
        <begin position="168"/>
        <end position="227"/>
    </location>
</feature>
<evidence type="ECO:0000313" key="12">
    <source>
        <dbReference type="Proteomes" id="UP000277928"/>
    </source>
</evidence>
<dbReference type="OrthoDB" id="10253408at2759"/>
<dbReference type="InterPro" id="IPR000668">
    <property type="entry name" value="Peptidase_C1A_C"/>
</dbReference>
<evidence type="ECO:0000259" key="9">
    <source>
        <dbReference type="SMART" id="SM00645"/>
    </source>
</evidence>
<evidence type="ECO:0000256" key="8">
    <source>
        <dbReference type="SAM" id="MobiDB-lite"/>
    </source>
</evidence>
<keyword evidence="5" id="KW-0865">Zymogen</keyword>
<accession>A0A3P6STJ8</accession>
<dbReference type="STRING" id="42156.A0A3P6STJ8"/>
<evidence type="ECO:0000256" key="1">
    <source>
        <dbReference type="ARBA" id="ARBA00008455"/>
    </source>
</evidence>
<dbReference type="Pfam" id="PF00112">
    <property type="entry name" value="Peptidase_C1"/>
    <property type="match status" value="1"/>
</dbReference>
<comment type="similarity">
    <text evidence="1">Belongs to the peptidase C1 family.</text>
</comment>
<evidence type="ECO:0000256" key="2">
    <source>
        <dbReference type="ARBA" id="ARBA00022670"/>
    </source>
</evidence>
<evidence type="ECO:0000256" key="5">
    <source>
        <dbReference type="ARBA" id="ARBA00023145"/>
    </source>
</evidence>
<dbReference type="SUPFAM" id="SSF54001">
    <property type="entry name" value="Cysteine proteinases"/>
    <property type="match status" value="1"/>
</dbReference>
<dbReference type="PANTHER" id="PTHR12411">
    <property type="entry name" value="CYSTEINE PROTEASE FAMILY C1-RELATED"/>
    <property type="match status" value="1"/>
</dbReference>
<dbReference type="Gene3D" id="3.90.70.10">
    <property type="entry name" value="Cysteine proteinases"/>
    <property type="match status" value="1"/>
</dbReference>
<protein>
    <recommendedName>
        <fullName evidence="7">Cathepsin L-like</fullName>
    </recommendedName>
</protein>
<proteinExistence type="inferred from homology"/>
<dbReference type="FunFam" id="3.90.70.10:FF:000006">
    <property type="entry name" value="Cathepsin S"/>
    <property type="match status" value="1"/>
</dbReference>
<dbReference type="SMART" id="SM00848">
    <property type="entry name" value="Inhibitor_I29"/>
    <property type="match status" value="1"/>
</dbReference>
<dbReference type="InterPro" id="IPR039417">
    <property type="entry name" value="Peptidase_C1A_papain-like"/>
</dbReference>
<dbReference type="InterPro" id="IPR000169">
    <property type="entry name" value="Pept_cys_AS"/>
</dbReference>
<dbReference type="Proteomes" id="UP000277928">
    <property type="component" value="Unassembled WGS sequence"/>
</dbReference>
<evidence type="ECO:0000256" key="4">
    <source>
        <dbReference type="ARBA" id="ARBA00022807"/>
    </source>
</evidence>
<dbReference type="EMBL" id="UYRX01000158">
    <property type="protein sequence ID" value="VDK75837.1"/>
    <property type="molecule type" value="Genomic_DNA"/>
</dbReference>
<dbReference type="InterPro" id="IPR013201">
    <property type="entry name" value="Prot_inhib_I29"/>
</dbReference>
<name>A0A3P6STJ8_LITSI</name>
<dbReference type="GO" id="GO:0008234">
    <property type="term" value="F:cysteine-type peptidase activity"/>
    <property type="evidence" value="ECO:0007669"/>
    <property type="project" value="UniProtKB-KW"/>
</dbReference>
<sequence length="475" mass="53614">MTNCCDFGSKRRNGTLEDPTEQTVHQQEVHIRNEIPKSGLLFGRRSSCANRAAPFLPNLRRTNGAASVVESVNVRMLRTAVFVFVAQFALIADSVVALSGEVLQLQQVLTELSNDYNQHNFTKFTDDYQAALREYGEGDSGEETVVQAFLKKLKSGKTKAVKRLVREWGDYKVALGKHYNETENNLRMAIFESNEILTEKLNEQYKKGLISYATQLNDLADLTDEEFLTMNGLQAMNETDSSRRTRQASNRFYQYDRNEKLPAYVDWRKKGYVTPIRNQGQCGSCYAFGALAALEAYHKKKTGKLIDLSPQNVIDCTWEYGNRGCNGGRLVPVFQYAKSHGIMTESSYPYVTVARRDCRWDQRKAVATDNGAYEIQHGDELGLKHAVAKHGPVVVGISGHHRSFRFYRTGIYADEKCDVPSHAVLVVGYGTHKTRGDYWIIKNSWGTNWGKNGYGYMARNKGNMCHIATMASLPK</sequence>
<dbReference type="SMART" id="SM00645">
    <property type="entry name" value="Pept_C1"/>
    <property type="match status" value="1"/>
</dbReference>
<reference evidence="11 12" key="1">
    <citation type="submission" date="2018-08" db="EMBL/GenBank/DDBJ databases">
        <authorList>
            <person name="Laetsch R D."/>
            <person name="Stevens L."/>
            <person name="Kumar S."/>
            <person name="Blaxter L. M."/>
        </authorList>
    </citation>
    <scope>NUCLEOTIDE SEQUENCE [LARGE SCALE GENOMIC DNA]</scope>
</reference>
<keyword evidence="2" id="KW-0645">Protease</keyword>
<dbReference type="GO" id="GO:0006508">
    <property type="term" value="P:proteolysis"/>
    <property type="evidence" value="ECO:0007669"/>
    <property type="project" value="UniProtKB-KW"/>
</dbReference>